<gene>
    <name evidence="1" type="ORF">SAMN06269117_11051</name>
</gene>
<dbReference type="RefSeq" id="WP_142935286.1">
    <property type="nucleotide sequence ID" value="NZ_FXTM01000010.1"/>
</dbReference>
<name>A0A521C8J9_9BACT</name>
<organism evidence="1 2">
    <name type="scientific">Balnearium lithotrophicum</name>
    <dbReference type="NCBI Taxonomy" id="223788"/>
    <lineage>
        <taxon>Bacteria</taxon>
        <taxon>Pseudomonadati</taxon>
        <taxon>Aquificota</taxon>
        <taxon>Aquificia</taxon>
        <taxon>Desulfurobacteriales</taxon>
        <taxon>Desulfurobacteriaceae</taxon>
        <taxon>Balnearium</taxon>
    </lineage>
</organism>
<accession>A0A521C8J9</accession>
<proteinExistence type="predicted"/>
<reference evidence="1 2" key="1">
    <citation type="submission" date="2017-05" db="EMBL/GenBank/DDBJ databases">
        <authorList>
            <person name="Varghese N."/>
            <person name="Submissions S."/>
        </authorList>
    </citation>
    <scope>NUCLEOTIDE SEQUENCE [LARGE SCALE GENOMIC DNA]</scope>
    <source>
        <strain evidence="1 2">DSM 16304</strain>
    </source>
</reference>
<dbReference type="EMBL" id="FXTM01000010">
    <property type="protein sequence ID" value="SMO55713.1"/>
    <property type="molecule type" value="Genomic_DNA"/>
</dbReference>
<evidence type="ECO:0000313" key="1">
    <source>
        <dbReference type="EMBL" id="SMO55713.1"/>
    </source>
</evidence>
<dbReference type="Proteomes" id="UP000317315">
    <property type="component" value="Unassembled WGS sequence"/>
</dbReference>
<dbReference type="OrthoDB" id="9852188at2"/>
<keyword evidence="2" id="KW-1185">Reference proteome</keyword>
<evidence type="ECO:0000313" key="2">
    <source>
        <dbReference type="Proteomes" id="UP000317315"/>
    </source>
</evidence>
<dbReference type="AlphaFoldDB" id="A0A521C8J9"/>
<sequence>MQIVIEVKDRDIGKKILRILSLFRDEGIIVKEVIPTTNMESFVEKLRETVGEFPLSKVNFKEEWYKHLEEKYGE</sequence>
<protein>
    <submittedName>
        <fullName evidence="1">Uncharacterized protein</fullName>
    </submittedName>
</protein>